<sequence>MERYDGVPRSTNPARNRPVLPRSGYFMEAGFHIGSPRAISDKFRSDPDKKVRKYLETNPEISVHYPRHRNQYVGFWEFPVSGTGRPMRNFMENVWNILESYGGPVFLGFFFMDGSDGRLREPMSGYCRFWANPGPGHSGLEHCFHIPAVFRTEPLRSGGNRTD</sequence>
<dbReference type="EMBL" id="CAJNOR010010895">
    <property type="protein sequence ID" value="CAF1657512.1"/>
    <property type="molecule type" value="Genomic_DNA"/>
</dbReference>
<dbReference type="AlphaFoldDB" id="A0A815WF36"/>
<evidence type="ECO:0000313" key="2">
    <source>
        <dbReference type="EMBL" id="CAF1657512.1"/>
    </source>
</evidence>
<dbReference type="EMBL" id="CAJNOJ010001099">
    <property type="protein sequence ID" value="CAF1542402.1"/>
    <property type="molecule type" value="Genomic_DNA"/>
</dbReference>
<evidence type="ECO:0000313" key="3">
    <source>
        <dbReference type="Proteomes" id="UP000663828"/>
    </source>
</evidence>
<keyword evidence="3" id="KW-1185">Reference proteome</keyword>
<dbReference type="Proteomes" id="UP000663828">
    <property type="component" value="Unassembled WGS sequence"/>
</dbReference>
<organism evidence="1 4">
    <name type="scientific">Adineta ricciae</name>
    <name type="common">Rotifer</name>
    <dbReference type="NCBI Taxonomy" id="249248"/>
    <lineage>
        <taxon>Eukaryota</taxon>
        <taxon>Metazoa</taxon>
        <taxon>Spiralia</taxon>
        <taxon>Gnathifera</taxon>
        <taxon>Rotifera</taxon>
        <taxon>Eurotatoria</taxon>
        <taxon>Bdelloidea</taxon>
        <taxon>Adinetida</taxon>
        <taxon>Adinetidae</taxon>
        <taxon>Adineta</taxon>
    </lineage>
</organism>
<reference evidence="1" key="1">
    <citation type="submission" date="2021-02" db="EMBL/GenBank/DDBJ databases">
        <authorList>
            <person name="Nowell W R."/>
        </authorList>
    </citation>
    <scope>NUCLEOTIDE SEQUENCE</scope>
</reference>
<dbReference type="Proteomes" id="UP000663852">
    <property type="component" value="Unassembled WGS sequence"/>
</dbReference>
<proteinExistence type="predicted"/>
<name>A0A815WF36_ADIRI</name>
<protein>
    <submittedName>
        <fullName evidence="1">Uncharacterized protein</fullName>
    </submittedName>
</protein>
<gene>
    <name evidence="1" type="ORF">EDS130_LOCUS45417</name>
    <name evidence="2" type="ORF">XAT740_LOCUS56200</name>
</gene>
<evidence type="ECO:0000313" key="4">
    <source>
        <dbReference type="Proteomes" id="UP000663852"/>
    </source>
</evidence>
<evidence type="ECO:0000313" key="1">
    <source>
        <dbReference type="EMBL" id="CAF1542402.1"/>
    </source>
</evidence>
<accession>A0A815WF36</accession>
<comment type="caution">
    <text evidence="1">The sequence shown here is derived from an EMBL/GenBank/DDBJ whole genome shotgun (WGS) entry which is preliminary data.</text>
</comment>